<proteinExistence type="inferred from homology"/>
<name>A0A7G1I8Q7_MYCKA</name>
<dbReference type="Proteomes" id="UP000516380">
    <property type="component" value="Chromosome"/>
</dbReference>
<dbReference type="PANTHER" id="PTHR43201:SF5">
    <property type="entry name" value="MEDIUM-CHAIN ACYL-COA LIGASE ACSF2, MITOCHONDRIAL"/>
    <property type="match status" value="1"/>
</dbReference>
<dbReference type="PANTHER" id="PTHR43201">
    <property type="entry name" value="ACYL-COA SYNTHETASE"/>
    <property type="match status" value="1"/>
</dbReference>
<dbReference type="InterPro" id="IPR042099">
    <property type="entry name" value="ANL_N_sf"/>
</dbReference>
<keyword evidence="2" id="KW-0436">Ligase</keyword>
<evidence type="ECO:0000313" key="7">
    <source>
        <dbReference type="Proteomes" id="UP000516380"/>
    </source>
</evidence>
<evidence type="ECO:0000256" key="1">
    <source>
        <dbReference type="ARBA" id="ARBA00006432"/>
    </source>
</evidence>
<dbReference type="InterPro" id="IPR045851">
    <property type="entry name" value="AMP-bd_C_sf"/>
</dbReference>
<feature type="domain" description="AMP-binding enzyme C-terminal" evidence="5">
    <location>
        <begin position="439"/>
        <end position="513"/>
    </location>
</feature>
<evidence type="ECO:0000256" key="2">
    <source>
        <dbReference type="ARBA" id="ARBA00022598"/>
    </source>
</evidence>
<protein>
    <submittedName>
        <fullName evidence="6">Acyl-CoA synthetase</fullName>
    </submittedName>
</protein>
<comment type="similarity">
    <text evidence="1">Belongs to the ATP-dependent AMP-binding enzyme family.</text>
</comment>
<dbReference type="AlphaFoldDB" id="A0A7G1I8Q7"/>
<evidence type="ECO:0000259" key="4">
    <source>
        <dbReference type="Pfam" id="PF00501"/>
    </source>
</evidence>
<keyword evidence="3" id="KW-0472">Membrane</keyword>
<evidence type="ECO:0000256" key="3">
    <source>
        <dbReference type="SAM" id="Phobius"/>
    </source>
</evidence>
<keyword evidence="3" id="KW-0812">Transmembrane</keyword>
<dbReference type="InterPro" id="IPR020845">
    <property type="entry name" value="AMP-binding_CS"/>
</dbReference>
<accession>A0A7G1I8Q7</accession>
<feature type="transmembrane region" description="Helical" evidence="3">
    <location>
        <begin position="227"/>
        <end position="247"/>
    </location>
</feature>
<keyword evidence="7" id="KW-1185">Reference proteome</keyword>
<reference evidence="6 7" key="1">
    <citation type="submission" date="2020-07" db="EMBL/GenBank/DDBJ databases">
        <title>Mycobacterium kansasii (former subtype) with zoonotic potential isolated from diseased indoor pet cat, Japan.</title>
        <authorList>
            <person name="Fukano H."/>
            <person name="Terazono T."/>
            <person name="Hoshino Y."/>
        </authorList>
    </citation>
    <scope>NUCLEOTIDE SEQUENCE [LARGE SCALE GENOMIC DNA]</scope>
    <source>
        <strain evidence="6 7">Kuro-I</strain>
    </source>
</reference>
<dbReference type="SUPFAM" id="SSF56801">
    <property type="entry name" value="Acetyl-CoA synthetase-like"/>
    <property type="match status" value="1"/>
</dbReference>
<dbReference type="Gene3D" id="3.30.300.30">
    <property type="match status" value="1"/>
</dbReference>
<organism evidence="6 7">
    <name type="scientific">Mycobacterium kansasii</name>
    <dbReference type="NCBI Taxonomy" id="1768"/>
    <lineage>
        <taxon>Bacteria</taxon>
        <taxon>Bacillati</taxon>
        <taxon>Actinomycetota</taxon>
        <taxon>Actinomycetes</taxon>
        <taxon>Mycobacteriales</taxon>
        <taxon>Mycobacteriaceae</taxon>
        <taxon>Mycobacterium</taxon>
    </lineage>
</organism>
<dbReference type="Gene3D" id="3.40.50.12780">
    <property type="entry name" value="N-terminal domain of ligase-like"/>
    <property type="match status" value="1"/>
</dbReference>
<dbReference type="EMBL" id="AP023343">
    <property type="protein sequence ID" value="BCI87326.1"/>
    <property type="molecule type" value="Genomic_DNA"/>
</dbReference>
<dbReference type="GO" id="GO:0031956">
    <property type="term" value="F:medium-chain fatty acid-CoA ligase activity"/>
    <property type="evidence" value="ECO:0007669"/>
    <property type="project" value="TreeGrafter"/>
</dbReference>
<dbReference type="InterPro" id="IPR025110">
    <property type="entry name" value="AMP-bd_C"/>
</dbReference>
<dbReference type="InterPro" id="IPR000873">
    <property type="entry name" value="AMP-dep_synth/lig_dom"/>
</dbReference>
<evidence type="ECO:0000313" key="6">
    <source>
        <dbReference type="EMBL" id="BCI87326.1"/>
    </source>
</evidence>
<keyword evidence="3" id="KW-1133">Transmembrane helix</keyword>
<gene>
    <name evidence="6" type="primary">fadD12</name>
    <name evidence="6" type="ORF">NIIDMKKI_25320</name>
</gene>
<dbReference type="GO" id="GO:0006631">
    <property type="term" value="P:fatty acid metabolic process"/>
    <property type="evidence" value="ECO:0007669"/>
    <property type="project" value="TreeGrafter"/>
</dbReference>
<feature type="domain" description="AMP-dependent synthetase/ligase" evidence="4">
    <location>
        <begin position="48"/>
        <end position="390"/>
    </location>
</feature>
<evidence type="ECO:0000259" key="5">
    <source>
        <dbReference type="Pfam" id="PF13193"/>
    </source>
</evidence>
<dbReference type="Pfam" id="PF13193">
    <property type="entry name" value="AMP-binding_C"/>
    <property type="match status" value="1"/>
</dbReference>
<dbReference type="Pfam" id="PF00501">
    <property type="entry name" value="AMP-binding"/>
    <property type="match status" value="1"/>
</dbReference>
<sequence>MTRATRAPTLTRTLLHTRLLTPSSPAALFRLVHEARRGGQNPFTLLAVTAARWPNRVAVIDDDGTFSYRDLRSRTESLAHELHHHGVGPGRAVGILCRNGHVFIEAMFATTLVGADVVPLNTDFRATALTAVVSAHRISTIICEQESAEQARAAGEAITVIDPATVHTDARRPRPAVAAPGRVIILTAGTTGTPKGVPRTSHIGSTLGLVVTLLDRTRLRTGARSSVAVPMFHGFGLGMLMLTFALGGTVLTHRRFDAEAAIAQASRYAADTFTAVPVMLSRILDLPETVRTQNPMPSLRAVISIGDRLDPSVAQRFMNTYGDILYNGYGASEVGICAFATPADLRQAPETVGSLVPGYRVGILDADGKPVGPHVVGRVFVGGDLTFEAYTGGGTKEVVDGMTNSGDMGYLDEAGRLFIIGRQDDMIISGGENVYPRAVENALAEHPDVADNTVVGVPDEQFGQRLAAFVVPRPNRDLDEHAIREYLKDKVSRAEQPRDIHIVTAIPRSPVGKALRRSCRHEWRRRALGVAVGAHHYRRTATRSVAHAPSPGARWGLRPDVRTLAPSDRVGERHTLEALAATVPAK</sequence>
<dbReference type="PROSITE" id="PS00455">
    <property type="entry name" value="AMP_BINDING"/>
    <property type="match status" value="1"/>
</dbReference>